<dbReference type="InterPro" id="IPR000648">
    <property type="entry name" value="Oxysterol-bd"/>
</dbReference>
<dbReference type="InterPro" id="IPR018494">
    <property type="entry name" value="Oxysterol-bd_CS"/>
</dbReference>
<dbReference type="GO" id="GO:0032934">
    <property type="term" value="F:sterol binding"/>
    <property type="evidence" value="ECO:0007669"/>
    <property type="project" value="TreeGrafter"/>
</dbReference>
<proteinExistence type="inferred from homology"/>
<gene>
    <name evidence="5" type="ORF">B0T24DRAFT_700355</name>
</gene>
<dbReference type="AlphaFoldDB" id="A0AAE0KH65"/>
<name>A0AAE0KH65_9PEZI</name>
<dbReference type="GO" id="GO:0005829">
    <property type="term" value="C:cytosol"/>
    <property type="evidence" value="ECO:0007669"/>
    <property type="project" value="TreeGrafter"/>
</dbReference>
<dbReference type="PANTHER" id="PTHR10972">
    <property type="entry name" value="OXYSTEROL-BINDING PROTEIN-RELATED"/>
    <property type="match status" value="1"/>
</dbReference>
<protein>
    <recommendedName>
        <fullName evidence="7">Oxysterol-binding protein-like protein 1</fullName>
    </recommendedName>
</protein>
<sequence>MSSTAPSTPSTATTPATASDVPVAEENTSDGSKLRTFISILRKIHMADQSLGTMFPLADNPSIVIVGLYAKWFIGVADLASVRFSLPSQLLEPTPNLEYWNYLDAPNAFIAIGTADDPVDRMLEVLRFWFTKDLKYAKGKPCKPYNSCLGEFFRCNWDTEDDAPRINTKALRGNVSAPGSAASSIKSAKLAIPDGLGSSGSRAASNLSVSQPAVNPTKPIRISYLTEQTSHHPPVSAFYISCPEKGLRARGFDQITAKFTGTSIKVMPGEHNLGIFITVEQRDHETYQLTHPAAHLGGFLRGALSVTVGDMAYITCPETKLKAILHYYDEGWLTRSVNKVEGIIFRYDPENDDKQRIRDVPDEDILVRLGGPWKDKIVFTIGPKPINSHPVEEQATIIDIAPLTVAPKVLPPVEQQLPNESLRMWGDVTKAILSKQFSRATTVKQELEEAQREKARERENSGETWKPVFFEQVTDKGGKPELTEKGREVLKRAQNGEWDLDGVLP</sequence>
<dbReference type="EMBL" id="JAULSN010000003">
    <property type="protein sequence ID" value="KAK3376644.1"/>
    <property type="molecule type" value="Genomic_DNA"/>
</dbReference>
<evidence type="ECO:0000256" key="4">
    <source>
        <dbReference type="SAM" id="MobiDB-lite"/>
    </source>
</evidence>
<dbReference type="Gene3D" id="3.30.70.3490">
    <property type="match status" value="1"/>
</dbReference>
<evidence type="ECO:0000313" key="6">
    <source>
        <dbReference type="Proteomes" id="UP001287356"/>
    </source>
</evidence>
<feature type="compositionally biased region" description="Low complexity" evidence="4">
    <location>
        <begin position="1"/>
        <end position="19"/>
    </location>
</feature>
<reference evidence="5" key="2">
    <citation type="submission" date="2023-06" db="EMBL/GenBank/DDBJ databases">
        <authorList>
            <consortium name="Lawrence Berkeley National Laboratory"/>
            <person name="Haridas S."/>
            <person name="Hensen N."/>
            <person name="Bonometti L."/>
            <person name="Westerberg I."/>
            <person name="Brannstrom I.O."/>
            <person name="Guillou S."/>
            <person name="Cros-Aarteil S."/>
            <person name="Calhoun S."/>
            <person name="Kuo A."/>
            <person name="Mondo S."/>
            <person name="Pangilinan J."/>
            <person name="Riley R."/>
            <person name="Labutti K."/>
            <person name="Andreopoulos B."/>
            <person name="Lipzen A."/>
            <person name="Chen C."/>
            <person name="Yanf M."/>
            <person name="Daum C."/>
            <person name="Ng V."/>
            <person name="Clum A."/>
            <person name="Steindorff A."/>
            <person name="Ohm R."/>
            <person name="Martin F."/>
            <person name="Silar P."/>
            <person name="Natvig D."/>
            <person name="Lalanne C."/>
            <person name="Gautier V."/>
            <person name="Ament-Velasquez S.L."/>
            <person name="Kruys A."/>
            <person name="Hutchinson M.I."/>
            <person name="Powell A.J."/>
            <person name="Barry K."/>
            <person name="Miller A.N."/>
            <person name="Grigoriev I.V."/>
            <person name="Debuchy R."/>
            <person name="Gladieux P."/>
            <person name="Thoren M.H."/>
            <person name="Johannesson H."/>
        </authorList>
    </citation>
    <scope>NUCLEOTIDE SEQUENCE</scope>
    <source>
        <strain evidence="5">CBS 958.72</strain>
    </source>
</reference>
<dbReference type="FunFam" id="2.40.160.120:FF:000016">
    <property type="entry name" value="Oxysterol binding protein (Orp8), putative"/>
    <property type="match status" value="1"/>
</dbReference>
<dbReference type="Pfam" id="PF01237">
    <property type="entry name" value="Oxysterol_BP"/>
    <property type="match status" value="1"/>
</dbReference>
<dbReference type="SUPFAM" id="SSF144000">
    <property type="entry name" value="Oxysterol-binding protein-like"/>
    <property type="match status" value="1"/>
</dbReference>
<feature type="region of interest" description="Disordered" evidence="4">
    <location>
        <begin position="1"/>
        <end position="27"/>
    </location>
</feature>
<evidence type="ECO:0000256" key="3">
    <source>
        <dbReference type="SAM" id="Coils"/>
    </source>
</evidence>
<dbReference type="InterPro" id="IPR037239">
    <property type="entry name" value="OSBP_sf"/>
</dbReference>
<organism evidence="5 6">
    <name type="scientific">Lasiosphaeria ovina</name>
    <dbReference type="NCBI Taxonomy" id="92902"/>
    <lineage>
        <taxon>Eukaryota</taxon>
        <taxon>Fungi</taxon>
        <taxon>Dikarya</taxon>
        <taxon>Ascomycota</taxon>
        <taxon>Pezizomycotina</taxon>
        <taxon>Sordariomycetes</taxon>
        <taxon>Sordariomycetidae</taxon>
        <taxon>Sordariales</taxon>
        <taxon>Lasiosphaeriaceae</taxon>
        <taxon>Lasiosphaeria</taxon>
    </lineage>
</organism>
<dbReference type="Proteomes" id="UP001287356">
    <property type="component" value="Unassembled WGS sequence"/>
</dbReference>
<reference evidence="5" key="1">
    <citation type="journal article" date="2023" name="Mol. Phylogenet. Evol.">
        <title>Genome-scale phylogeny and comparative genomics of the fungal order Sordariales.</title>
        <authorList>
            <person name="Hensen N."/>
            <person name="Bonometti L."/>
            <person name="Westerberg I."/>
            <person name="Brannstrom I.O."/>
            <person name="Guillou S."/>
            <person name="Cros-Aarteil S."/>
            <person name="Calhoun S."/>
            <person name="Haridas S."/>
            <person name="Kuo A."/>
            <person name="Mondo S."/>
            <person name="Pangilinan J."/>
            <person name="Riley R."/>
            <person name="LaButti K."/>
            <person name="Andreopoulos B."/>
            <person name="Lipzen A."/>
            <person name="Chen C."/>
            <person name="Yan M."/>
            <person name="Daum C."/>
            <person name="Ng V."/>
            <person name="Clum A."/>
            <person name="Steindorff A."/>
            <person name="Ohm R.A."/>
            <person name="Martin F."/>
            <person name="Silar P."/>
            <person name="Natvig D.O."/>
            <person name="Lalanne C."/>
            <person name="Gautier V."/>
            <person name="Ament-Velasquez S.L."/>
            <person name="Kruys A."/>
            <person name="Hutchinson M.I."/>
            <person name="Powell A.J."/>
            <person name="Barry K."/>
            <person name="Miller A.N."/>
            <person name="Grigoriev I.V."/>
            <person name="Debuchy R."/>
            <person name="Gladieux P."/>
            <person name="Hiltunen Thoren M."/>
            <person name="Johannesson H."/>
        </authorList>
    </citation>
    <scope>NUCLEOTIDE SEQUENCE</scope>
    <source>
        <strain evidence="5">CBS 958.72</strain>
    </source>
</reference>
<feature type="coiled-coil region" evidence="3">
    <location>
        <begin position="433"/>
        <end position="460"/>
    </location>
</feature>
<comment type="similarity">
    <text evidence="1 2">Belongs to the OSBP family.</text>
</comment>
<comment type="caution">
    <text evidence="5">The sequence shown here is derived from an EMBL/GenBank/DDBJ whole genome shotgun (WGS) entry which is preliminary data.</text>
</comment>
<dbReference type="GO" id="GO:0016020">
    <property type="term" value="C:membrane"/>
    <property type="evidence" value="ECO:0007669"/>
    <property type="project" value="TreeGrafter"/>
</dbReference>
<keyword evidence="3" id="KW-0175">Coiled coil</keyword>
<dbReference type="PROSITE" id="PS01013">
    <property type="entry name" value="OSBP"/>
    <property type="match status" value="1"/>
</dbReference>
<dbReference type="PANTHER" id="PTHR10972:SF212">
    <property type="entry name" value="OXYSTEROL-BINDING PROTEIN-LIKE PROTEIN 1"/>
    <property type="match status" value="1"/>
</dbReference>
<keyword evidence="6" id="KW-1185">Reference proteome</keyword>
<evidence type="ECO:0000313" key="5">
    <source>
        <dbReference type="EMBL" id="KAK3376644.1"/>
    </source>
</evidence>
<evidence type="ECO:0000256" key="2">
    <source>
        <dbReference type="RuleBase" id="RU003844"/>
    </source>
</evidence>
<evidence type="ECO:0000256" key="1">
    <source>
        <dbReference type="ARBA" id="ARBA00008842"/>
    </source>
</evidence>
<accession>A0AAE0KH65</accession>
<dbReference type="Gene3D" id="2.40.160.120">
    <property type="match status" value="1"/>
</dbReference>
<evidence type="ECO:0008006" key="7">
    <source>
        <dbReference type="Google" id="ProtNLM"/>
    </source>
</evidence>